<evidence type="ECO:0000256" key="3">
    <source>
        <dbReference type="ARBA" id="ARBA00022475"/>
    </source>
</evidence>
<feature type="domain" description="ABC transmembrane type-1" evidence="8">
    <location>
        <begin position="71"/>
        <end position="262"/>
    </location>
</feature>
<dbReference type="InterPro" id="IPR035906">
    <property type="entry name" value="MetI-like_sf"/>
</dbReference>
<feature type="transmembrane region" description="Helical" evidence="7">
    <location>
        <begin position="243"/>
        <end position="262"/>
    </location>
</feature>
<feature type="transmembrane region" description="Helical" evidence="7">
    <location>
        <begin position="140"/>
        <end position="162"/>
    </location>
</feature>
<keyword evidence="4 7" id="KW-0812">Transmembrane</keyword>
<dbReference type="Proteomes" id="UP000032633">
    <property type="component" value="Chromosome"/>
</dbReference>
<reference evidence="10" key="2">
    <citation type="submission" date="2015-03" db="EMBL/GenBank/DDBJ databases">
        <title>Genome sequence of Paenibacillus beijingensis strain DSM 24997T.</title>
        <authorList>
            <person name="Kwak Y."/>
            <person name="Shin J.-H."/>
        </authorList>
    </citation>
    <scope>NUCLEOTIDE SEQUENCE [LARGE SCALE GENOMIC DNA]</scope>
    <source>
        <strain evidence="10">DSM 24997</strain>
    </source>
</reference>
<name>A0A0D5NLT8_9BACL</name>
<dbReference type="GO" id="GO:0005886">
    <property type="term" value="C:plasma membrane"/>
    <property type="evidence" value="ECO:0007669"/>
    <property type="project" value="UniProtKB-SubCell"/>
</dbReference>
<accession>A0A0D5NLT8</accession>
<evidence type="ECO:0000256" key="2">
    <source>
        <dbReference type="ARBA" id="ARBA00022448"/>
    </source>
</evidence>
<dbReference type="PANTHER" id="PTHR43744:SF8">
    <property type="entry name" value="SN-GLYCEROL-3-PHOSPHATE TRANSPORT SYSTEM PERMEASE PROTEIN UGPE"/>
    <property type="match status" value="1"/>
</dbReference>
<dbReference type="PANTHER" id="PTHR43744">
    <property type="entry name" value="ABC TRANSPORTER PERMEASE PROTEIN MG189-RELATED-RELATED"/>
    <property type="match status" value="1"/>
</dbReference>
<dbReference type="PATRIC" id="fig|1126833.4.peg.3678"/>
<keyword evidence="5 7" id="KW-1133">Transmembrane helix</keyword>
<dbReference type="InterPro" id="IPR000515">
    <property type="entry name" value="MetI-like"/>
</dbReference>
<dbReference type="Gene3D" id="1.10.3720.10">
    <property type="entry name" value="MetI-like"/>
    <property type="match status" value="1"/>
</dbReference>
<evidence type="ECO:0000256" key="6">
    <source>
        <dbReference type="ARBA" id="ARBA00023136"/>
    </source>
</evidence>
<dbReference type="OrthoDB" id="9807047at2"/>
<keyword evidence="6 7" id="KW-0472">Membrane</keyword>
<evidence type="ECO:0000259" key="8">
    <source>
        <dbReference type="PROSITE" id="PS50928"/>
    </source>
</evidence>
<comment type="similarity">
    <text evidence="7">Belongs to the binding-protein-dependent transport system permease family.</text>
</comment>
<keyword evidence="10" id="KW-1185">Reference proteome</keyword>
<dbReference type="CDD" id="cd06261">
    <property type="entry name" value="TM_PBP2"/>
    <property type="match status" value="1"/>
</dbReference>
<proteinExistence type="inferred from homology"/>
<protein>
    <recommendedName>
        <fullName evidence="8">ABC transmembrane type-1 domain-containing protein</fullName>
    </recommendedName>
</protein>
<keyword evidence="2 7" id="KW-0813">Transport</keyword>
<evidence type="ECO:0000256" key="1">
    <source>
        <dbReference type="ARBA" id="ARBA00004651"/>
    </source>
</evidence>
<dbReference type="HOGENOM" id="CLU_016047_1_2_9"/>
<feature type="transmembrane region" description="Helical" evidence="7">
    <location>
        <begin position="107"/>
        <end position="128"/>
    </location>
</feature>
<dbReference type="RefSeq" id="WP_045671326.1">
    <property type="nucleotide sequence ID" value="NZ_CP011058.1"/>
</dbReference>
<comment type="subcellular location">
    <subcellularLocation>
        <location evidence="1 7">Cell membrane</location>
        <topology evidence="1 7">Multi-pass membrane protein</topology>
    </subcellularLocation>
</comment>
<evidence type="ECO:0000256" key="5">
    <source>
        <dbReference type="ARBA" id="ARBA00022989"/>
    </source>
</evidence>
<gene>
    <name evidence="9" type="ORF">VN24_16765</name>
</gene>
<dbReference type="GO" id="GO:0055085">
    <property type="term" value="P:transmembrane transport"/>
    <property type="evidence" value="ECO:0007669"/>
    <property type="project" value="InterPro"/>
</dbReference>
<sequence>MVYKRSYTMRWFIFATLLFIAILTFYPILFMGFAVFKPTIEYFKSPLAFPKTAYLDNLKAMYYAFDIFRLFGNTLFCVVVASIINLSLTVPAAYTFAKRNFPFRSQLYIVVIGVSTIPTITFILPNYLFMSKLNLLNTPLSVILIWVAASIPWTVFLLSSLMRSIPSESIEAVTIDGGNYFSLLLRVIVPLSTPAIATVSIFNVTNWWNDLLTPLIFLQSDSVKTMTAGLATLISRFSSDVPLQITGLFLTSLPPMLIYIFLQKFIQQGLVVGAVK</sequence>
<evidence type="ECO:0000256" key="7">
    <source>
        <dbReference type="RuleBase" id="RU363032"/>
    </source>
</evidence>
<organism evidence="9 10">
    <name type="scientific">Paenibacillus beijingensis</name>
    <dbReference type="NCBI Taxonomy" id="1126833"/>
    <lineage>
        <taxon>Bacteria</taxon>
        <taxon>Bacillati</taxon>
        <taxon>Bacillota</taxon>
        <taxon>Bacilli</taxon>
        <taxon>Bacillales</taxon>
        <taxon>Paenibacillaceae</taxon>
        <taxon>Paenibacillus</taxon>
    </lineage>
</organism>
<feature type="transmembrane region" description="Helical" evidence="7">
    <location>
        <begin position="70"/>
        <end position="95"/>
    </location>
</feature>
<evidence type="ECO:0000313" key="10">
    <source>
        <dbReference type="Proteomes" id="UP000032633"/>
    </source>
</evidence>
<dbReference type="STRING" id="1126833.VN24_16765"/>
<keyword evidence="3" id="KW-1003">Cell membrane</keyword>
<dbReference type="AlphaFoldDB" id="A0A0D5NLT8"/>
<dbReference type="Pfam" id="PF00528">
    <property type="entry name" value="BPD_transp_1"/>
    <property type="match status" value="1"/>
</dbReference>
<dbReference type="SUPFAM" id="SSF161098">
    <property type="entry name" value="MetI-like"/>
    <property type="match status" value="1"/>
</dbReference>
<dbReference type="KEGG" id="pbj:VN24_16765"/>
<evidence type="ECO:0000256" key="4">
    <source>
        <dbReference type="ARBA" id="ARBA00022692"/>
    </source>
</evidence>
<feature type="transmembrane region" description="Helical" evidence="7">
    <location>
        <begin position="183"/>
        <end position="202"/>
    </location>
</feature>
<reference evidence="9 10" key="1">
    <citation type="journal article" date="2015" name="J. Biotechnol.">
        <title>Complete genome sequence of Paenibacillus beijingensis 7188(T) (=DSM 24997(T)), a novel rhizobacterium from jujube garden soil.</title>
        <authorList>
            <person name="Kwak Y."/>
            <person name="Shin J.H."/>
        </authorList>
    </citation>
    <scope>NUCLEOTIDE SEQUENCE [LARGE SCALE GENOMIC DNA]</scope>
    <source>
        <strain evidence="9 10">DSM 24997</strain>
    </source>
</reference>
<dbReference type="PROSITE" id="PS50928">
    <property type="entry name" value="ABC_TM1"/>
    <property type="match status" value="1"/>
</dbReference>
<feature type="transmembrane region" description="Helical" evidence="7">
    <location>
        <begin position="12"/>
        <end position="36"/>
    </location>
</feature>
<evidence type="ECO:0000313" key="9">
    <source>
        <dbReference type="EMBL" id="AJY75898.1"/>
    </source>
</evidence>
<dbReference type="EMBL" id="CP011058">
    <property type="protein sequence ID" value="AJY75898.1"/>
    <property type="molecule type" value="Genomic_DNA"/>
</dbReference>